<dbReference type="Proteomes" id="UP001159042">
    <property type="component" value="Unassembled WGS sequence"/>
</dbReference>
<name>A0AAV8VWP7_9CUCU</name>
<sequence length="86" mass="9856">MKYIPACLTVKTPSSIEKYTPIPVDVAQSLIFQSTNVRWGCLRWPFPKMSGFPAYVRQNNSGRNRCTNGTKFHVGDSVFKKIHFIF</sequence>
<accession>A0AAV8VWP7</accession>
<dbReference type="AlphaFoldDB" id="A0AAV8VWP7"/>
<dbReference type="EMBL" id="JANEYG010000023">
    <property type="protein sequence ID" value="KAJ8918778.1"/>
    <property type="molecule type" value="Genomic_DNA"/>
</dbReference>
<evidence type="ECO:0000313" key="1">
    <source>
        <dbReference type="EMBL" id="KAJ8918778.1"/>
    </source>
</evidence>
<protein>
    <submittedName>
        <fullName evidence="1">Uncharacterized protein</fullName>
    </submittedName>
</protein>
<proteinExistence type="predicted"/>
<organism evidence="1 2">
    <name type="scientific">Exocentrus adspersus</name>
    <dbReference type="NCBI Taxonomy" id="1586481"/>
    <lineage>
        <taxon>Eukaryota</taxon>
        <taxon>Metazoa</taxon>
        <taxon>Ecdysozoa</taxon>
        <taxon>Arthropoda</taxon>
        <taxon>Hexapoda</taxon>
        <taxon>Insecta</taxon>
        <taxon>Pterygota</taxon>
        <taxon>Neoptera</taxon>
        <taxon>Endopterygota</taxon>
        <taxon>Coleoptera</taxon>
        <taxon>Polyphaga</taxon>
        <taxon>Cucujiformia</taxon>
        <taxon>Chrysomeloidea</taxon>
        <taxon>Cerambycidae</taxon>
        <taxon>Lamiinae</taxon>
        <taxon>Acanthocinini</taxon>
        <taxon>Exocentrus</taxon>
    </lineage>
</organism>
<reference evidence="1 2" key="1">
    <citation type="journal article" date="2023" name="Insect Mol. Biol.">
        <title>Genome sequencing provides insights into the evolution of gene families encoding plant cell wall-degrading enzymes in longhorned beetles.</title>
        <authorList>
            <person name="Shin N.R."/>
            <person name="Okamura Y."/>
            <person name="Kirsch R."/>
            <person name="Pauchet Y."/>
        </authorList>
    </citation>
    <scope>NUCLEOTIDE SEQUENCE [LARGE SCALE GENOMIC DNA]</scope>
    <source>
        <strain evidence="1">EAD_L_NR</strain>
    </source>
</reference>
<gene>
    <name evidence="1" type="ORF">NQ315_015098</name>
</gene>
<keyword evidence="2" id="KW-1185">Reference proteome</keyword>
<comment type="caution">
    <text evidence="1">The sequence shown here is derived from an EMBL/GenBank/DDBJ whole genome shotgun (WGS) entry which is preliminary data.</text>
</comment>
<evidence type="ECO:0000313" key="2">
    <source>
        <dbReference type="Proteomes" id="UP001159042"/>
    </source>
</evidence>